<keyword evidence="3" id="KW-1185">Reference proteome</keyword>
<evidence type="ECO:0000313" key="2">
    <source>
        <dbReference type="EMBL" id="PQP92691.1"/>
    </source>
</evidence>
<evidence type="ECO:0000256" key="1">
    <source>
        <dbReference type="SAM" id="MobiDB-lite"/>
    </source>
</evidence>
<sequence length="118" mass="13070">MGLQTLIESLVCSPQRQGCRLTQPNLLTSSSNSTELGRPSQGQIVEIIRQRKKQQAHKTPHKPLPLHNNRVNSDPTRHPIPSELSPPPPSLHHPLPATELARVTPPLKPQLVQLPTHP</sequence>
<evidence type="ECO:0000313" key="3">
    <source>
        <dbReference type="Proteomes" id="UP000250321"/>
    </source>
</evidence>
<protein>
    <submittedName>
        <fullName evidence="2">Uncharacterized protein</fullName>
    </submittedName>
</protein>
<feature type="region of interest" description="Disordered" evidence="1">
    <location>
        <begin position="49"/>
        <end position="118"/>
    </location>
</feature>
<comment type="caution">
    <text evidence="2">The sequence shown here is derived from an EMBL/GenBank/DDBJ whole genome shotgun (WGS) entry which is preliminary data.</text>
</comment>
<gene>
    <name evidence="2" type="ORF">Pyn_27002</name>
</gene>
<proteinExistence type="predicted"/>
<dbReference type="Proteomes" id="UP000250321">
    <property type="component" value="Unassembled WGS sequence"/>
</dbReference>
<dbReference type="AlphaFoldDB" id="A0A314XGP3"/>
<name>A0A314XGP3_PRUYE</name>
<feature type="compositionally biased region" description="Basic residues" evidence="1">
    <location>
        <begin position="50"/>
        <end position="61"/>
    </location>
</feature>
<accession>A0A314XGP3</accession>
<reference evidence="2 3" key="1">
    <citation type="submission" date="2018-02" db="EMBL/GenBank/DDBJ databases">
        <title>Draft genome of wild Prunus yedoensis var. nudiflora.</title>
        <authorList>
            <person name="Baek S."/>
            <person name="Kim J.-H."/>
            <person name="Choi K."/>
            <person name="Kim G.-B."/>
            <person name="Cho A."/>
            <person name="Jang H."/>
            <person name="Shin C.-H."/>
            <person name="Yu H.-J."/>
            <person name="Mun J.-H."/>
        </authorList>
    </citation>
    <scope>NUCLEOTIDE SEQUENCE [LARGE SCALE GENOMIC DNA]</scope>
    <source>
        <strain evidence="3">cv. Jeju island</strain>
        <tissue evidence="2">Leaf</tissue>
    </source>
</reference>
<organism evidence="2 3">
    <name type="scientific">Prunus yedoensis var. nudiflora</name>
    <dbReference type="NCBI Taxonomy" id="2094558"/>
    <lineage>
        <taxon>Eukaryota</taxon>
        <taxon>Viridiplantae</taxon>
        <taxon>Streptophyta</taxon>
        <taxon>Embryophyta</taxon>
        <taxon>Tracheophyta</taxon>
        <taxon>Spermatophyta</taxon>
        <taxon>Magnoliopsida</taxon>
        <taxon>eudicotyledons</taxon>
        <taxon>Gunneridae</taxon>
        <taxon>Pentapetalae</taxon>
        <taxon>rosids</taxon>
        <taxon>fabids</taxon>
        <taxon>Rosales</taxon>
        <taxon>Rosaceae</taxon>
        <taxon>Amygdaloideae</taxon>
        <taxon>Amygdaleae</taxon>
        <taxon>Prunus</taxon>
    </lineage>
</organism>
<dbReference type="EMBL" id="PJQY01002545">
    <property type="protein sequence ID" value="PQP92691.1"/>
    <property type="molecule type" value="Genomic_DNA"/>
</dbReference>